<sequence>MMSSLSASPFASKIDSYFVPDARAAGDIRALLVNSAVELATFDKQLKELESALVDLRARREALHRDIIAHESLLSPIRRLPPDILSEIFLACLPRTHNPRAIIHPAHAPLLFGRVCRYWRELSRSTPMLWKKIHIRGLHDSAFVVFDRNPDQDHDGPAGGFYPAFGHHAGFGLSPRTHTAFLHTMNRFIEYAAASPLSIFYVQHHTVDANGSPPDADLSRDAILQVFDCVLAARSRIEALAIHAQSAELRRLSELSAGEMPLLKRLTISVQDGHPEQPLLEDLTILRNAHLEELCFSGRGSPLKAPVSWIHLRKLSLVCYRTMHRTVPPLVTSDDDSDGLDQNAMHEILRYCPLLVQAEFGIVRWEPWKPGSVVMMAHLEHLIISLGHGRNGDEDAIPNIGGLLGTLSMPKLSIFQLSSFFYDILSDNLDRVANSAHMSESFPAPGELAVHLHPELEFSAEFLLAVLAELPRTTALYLSPHAFTTQRGQWVPPFNARLFPALQERAGDLCPGLQSLHVTFPSIHQPMRPTGLLQFVRSRRGTPLNSLHLDLGHSRAQDMDIEEDLRVLEREGLSLRIDEERNERVPRWRYNIPQLLRIGP</sequence>
<gene>
    <name evidence="2" type="ORF">HMN09_00796700</name>
</gene>
<keyword evidence="1" id="KW-0175">Coiled coil</keyword>
<evidence type="ECO:0000313" key="2">
    <source>
        <dbReference type="EMBL" id="KAF7305441.1"/>
    </source>
</evidence>
<dbReference type="AlphaFoldDB" id="A0A8H6SVI6"/>
<keyword evidence="3" id="KW-1185">Reference proteome</keyword>
<reference evidence="2" key="1">
    <citation type="submission" date="2020-05" db="EMBL/GenBank/DDBJ databases">
        <title>Mycena genomes resolve the evolution of fungal bioluminescence.</title>
        <authorList>
            <person name="Tsai I.J."/>
        </authorList>
    </citation>
    <scope>NUCLEOTIDE SEQUENCE</scope>
    <source>
        <strain evidence="2">110903Hualien_Pintung</strain>
    </source>
</reference>
<protein>
    <submittedName>
        <fullName evidence="2">F-box domain-containing protein</fullName>
    </submittedName>
</protein>
<accession>A0A8H6SVI6</accession>
<dbReference type="OrthoDB" id="3365698at2759"/>
<dbReference type="SUPFAM" id="SSF81383">
    <property type="entry name" value="F-box domain"/>
    <property type="match status" value="1"/>
</dbReference>
<evidence type="ECO:0000313" key="3">
    <source>
        <dbReference type="Proteomes" id="UP000613580"/>
    </source>
</evidence>
<dbReference type="EMBL" id="JACAZE010000010">
    <property type="protein sequence ID" value="KAF7305441.1"/>
    <property type="molecule type" value="Genomic_DNA"/>
</dbReference>
<comment type="caution">
    <text evidence="2">The sequence shown here is derived from an EMBL/GenBank/DDBJ whole genome shotgun (WGS) entry which is preliminary data.</text>
</comment>
<name>A0A8H6SVI6_MYCCL</name>
<feature type="coiled-coil region" evidence="1">
    <location>
        <begin position="39"/>
        <end position="66"/>
    </location>
</feature>
<organism evidence="2 3">
    <name type="scientific">Mycena chlorophos</name>
    <name type="common">Agaric fungus</name>
    <name type="synonym">Agaricus chlorophos</name>
    <dbReference type="NCBI Taxonomy" id="658473"/>
    <lineage>
        <taxon>Eukaryota</taxon>
        <taxon>Fungi</taxon>
        <taxon>Dikarya</taxon>
        <taxon>Basidiomycota</taxon>
        <taxon>Agaricomycotina</taxon>
        <taxon>Agaricomycetes</taxon>
        <taxon>Agaricomycetidae</taxon>
        <taxon>Agaricales</taxon>
        <taxon>Marasmiineae</taxon>
        <taxon>Mycenaceae</taxon>
        <taxon>Mycena</taxon>
    </lineage>
</organism>
<dbReference type="Proteomes" id="UP000613580">
    <property type="component" value="Unassembled WGS sequence"/>
</dbReference>
<evidence type="ECO:0000256" key="1">
    <source>
        <dbReference type="SAM" id="Coils"/>
    </source>
</evidence>
<dbReference type="Gene3D" id="1.20.1280.50">
    <property type="match status" value="1"/>
</dbReference>
<proteinExistence type="predicted"/>
<dbReference type="InterPro" id="IPR036047">
    <property type="entry name" value="F-box-like_dom_sf"/>
</dbReference>